<organism evidence="2 3">
    <name type="scientific">Rhizobium viscosum</name>
    <name type="common">Arthrobacter viscosus</name>
    <dbReference type="NCBI Taxonomy" id="1673"/>
    <lineage>
        <taxon>Bacteria</taxon>
        <taxon>Pseudomonadati</taxon>
        <taxon>Pseudomonadota</taxon>
        <taxon>Alphaproteobacteria</taxon>
        <taxon>Hyphomicrobiales</taxon>
        <taxon>Rhizobiaceae</taxon>
        <taxon>Rhizobium/Agrobacterium group</taxon>
        <taxon>Rhizobium</taxon>
    </lineage>
</organism>
<dbReference type="Gene3D" id="3.40.50.2000">
    <property type="entry name" value="Glycogen Phosphorylase B"/>
    <property type="match status" value="2"/>
</dbReference>
<dbReference type="PANTHER" id="PTHR12526">
    <property type="entry name" value="GLYCOSYLTRANSFERASE"/>
    <property type="match status" value="1"/>
</dbReference>
<dbReference type="SUPFAM" id="SSF53756">
    <property type="entry name" value="UDP-Glycosyltransferase/glycogen phosphorylase"/>
    <property type="match status" value="1"/>
</dbReference>
<keyword evidence="3" id="KW-1185">Reference proteome</keyword>
<evidence type="ECO:0000313" key="2">
    <source>
        <dbReference type="EMBL" id="MBE1508574.1"/>
    </source>
</evidence>
<accession>A0ABR9IZF2</accession>
<dbReference type="Pfam" id="PF13692">
    <property type="entry name" value="Glyco_trans_1_4"/>
    <property type="match status" value="1"/>
</dbReference>
<dbReference type="RefSeq" id="WP_192732154.1">
    <property type="nucleotide sequence ID" value="NZ_BAAAVL010000010.1"/>
</dbReference>
<sequence length="388" mass="43247">MISSQVDIRSGGHAQALRLVYVVTEDWFFVAHFLPLARAARKAGFEIVVVTRVTAHGKEIEAEGFRIVPLVADRASFGVVKLLSTVIRLRSILAAESPTVVHAIALKSIILSGLAAIFVRKPGKVFSVTGLGYLWSDSRRFLGPFRLIVRQILQLISDGRKAIFTFENDDDCREFPKLKNRVVVGGWGINSSDIVPRLDRPQAPIRVVYLGRMLRAKGIELTVQAVELARKKADIQLELWGTPDPGNLTSLTEEELRDFSLRDGIKWCGRAGDIAETWHRADIAILLSEREGMPRSLIEAAAAAVPMVAFDVPGCRAIVRHELTGFLLPKDHVAAVADAILMLAQDDTLRERMGLEARNDFEQRFSTHSVVPKIMDLYFELVRHLKMQ</sequence>
<dbReference type="InterPro" id="IPR028098">
    <property type="entry name" value="Glyco_trans_4-like_N"/>
</dbReference>
<evidence type="ECO:0000259" key="1">
    <source>
        <dbReference type="Pfam" id="PF13477"/>
    </source>
</evidence>
<reference evidence="2 3" key="1">
    <citation type="submission" date="2020-10" db="EMBL/GenBank/DDBJ databases">
        <title>Sequencing the genomes of 1000 actinobacteria strains.</title>
        <authorList>
            <person name="Klenk H.-P."/>
        </authorList>
    </citation>
    <scope>NUCLEOTIDE SEQUENCE [LARGE SCALE GENOMIC DNA]</scope>
    <source>
        <strain evidence="2 3">DSM 7307</strain>
    </source>
</reference>
<dbReference type="PANTHER" id="PTHR12526:SF638">
    <property type="entry name" value="SPORE COAT PROTEIN SA"/>
    <property type="match status" value="1"/>
</dbReference>
<name>A0ABR9IZF2_RHIVS</name>
<gene>
    <name evidence="2" type="ORF">H4W29_005819</name>
</gene>
<dbReference type="Pfam" id="PF13477">
    <property type="entry name" value="Glyco_trans_4_2"/>
    <property type="match status" value="1"/>
</dbReference>
<protein>
    <submittedName>
        <fullName evidence="2">Glycosyltransferase involved in cell wall biosynthesis</fullName>
    </submittedName>
</protein>
<proteinExistence type="predicted"/>
<feature type="domain" description="Glycosyltransferase subfamily 4-like N-terminal" evidence="1">
    <location>
        <begin position="19"/>
        <end position="140"/>
    </location>
</feature>
<comment type="caution">
    <text evidence="2">The sequence shown here is derived from an EMBL/GenBank/DDBJ whole genome shotgun (WGS) entry which is preliminary data.</text>
</comment>
<evidence type="ECO:0000313" key="3">
    <source>
        <dbReference type="Proteomes" id="UP000620262"/>
    </source>
</evidence>
<dbReference type="EMBL" id="JADBEC010000002">
    <property type="protein sequence ID" value="MBE1508574.1"/>
    <property type="molecule type" value="Genomic_DNA"/>
</dbReference>
<dbReference type="Proteomes" id="UP000620262">
    <property type="component" value="Unassembled WGS sequence"/>
</dbReference>